<gene>
    <name evidence="1" type="ORF">A4U43_UnF3360</name>
</gene>
<dbReference type="AlphaFoldDB" id="A0A1R3L737"/>
<evidence type="ECO:0000313" key="1">
    <source>
        <dbReference type="EMBL" id="ONK55437.1"/>
    </source>
</evidence>
<reference evidence="2" key="1">
    <citation type="journal article" date="2017" name="Nat. Commun.">
        <title>The asparagus genome sheds light on the origin and evolution of a young Y chromosome.</title>
        <authorList>
            <person name="Harkess A."/>
            <person name="Zhou J."/>
            <person name="Xu C."/>
            <person name="Bowers J.E."/>
            <person name="Van der Hulst R."/>
            <person name="Ayyampalayam S."/>
            <person name="Mercati F."/>
            <person name="Riccardi P."/>
            <person name="McKain M.R."/>
            <person name="Kakrana A."/>
            <person name="Tang H."/>
            <person name="Ray J."/>
            <person name="Groenendijk J."/>
            <person name="Arikit S."/>
            <person name="Mathioni S.M."/>
            <person name="Nakano M."/>
            <person name="Shan H."/>
            <person name="Telgmann-Rauber A."/>
            <person name="Kanno A."/>
            <person name="Yue Z."/>
            <person name="Chen H."/>
            <person name="Li W."/>
            <person name="Chen Y."/>
            <person name="Xu X."/>
            <person name="Zhang Y."/>
            <person name="Luo S."/>
            <person name="Chen H."/>
            <person name="Gao J."/>
            <person name="Mao Z."/>
            <person name="Pires J.C."/>
            <person name="Luo M."/>
            <person name="Kudrna D."/>
            <person name="Wing R.A."/>
            <person name="Meyers B.C."/>
            <person name="Yi K."/>
            <person name="Kong H."/>
            <person name="Lavrijsen P."/>
            <person name="Sunseri F."/>
            <person name="Falavigna A."/>
            <person name="Ye Y."/>
            <person name="Leebens-Mack J.H."/>
            <person name="Chen G."/>
        </authorList>
    </citation>
    <scope>NUCLEOTIDE SEQUENCE [LARGE SCALE GENOMIC DNA]</scope>
    <source>
        <strain evidence="2">cv. DH0086</strain>
    </source>
</reference>
<protein>
    <submittedName>
        <fullName evidence="1">Uncharacterized protein</fullName>
    </submittedName>
</protein>
<proteinExistence type="predicted"/>
<keyword evidence="2" id="KW-1185">Reference proteome</keyword>
<dbReference type="Proteomes" id="UP000243459">
    <property type="component" value="Unassembled WGS sequence"/>
</dbReference>
<dbReference type="Gramene" id="ONK55437">
    <property type="protein sequence ID" value="ONK55437"/>
    <property type="gene ID" value="A4U43_UnF3360"/>
</dbReference>
<name>A0A1R3L737_ASPOF</name>
<accession>A0A1R3L737</accession>
<organism evidence="1 2">
    <name type="scientific">Asparagus officinalis</name>
    <name type="common">Garden asparagus</name>
    <dbReference type="NCBI Taxonomy" id="4686"/>
    <lineage>
        <taxon>Eukaryota</taxon>
        <taxon>Viridiplantae</taxon>
        <taxon>Streptophyta</taxon>
        <taxon>Embryophyta</taxon>
        <taxon>Tracheophyta</taxon>
        <taxon>Spermatophyta</taxon>
        <taxon>Magnoliopsida</taxon>
        <taxon>Liliopsida</taxon>
        <taxon>Asparagales</taxon>
        <taxon>Asparagaceae</taxon>
        <taxon>Asparagoideae</taxon>
        <taxon>Asparagus</taxon>
    </lineage>
</organism>
<sequence>MARGERSAYAEWIKSHKEASRTIQEALSSIRRYAKNRAACANFAWAADQDDQDISSNDTSFASAMNYEASGQTKGWGF</sequence>
<evidence type="ECO:0000313" key="2">
    <source>
        <dbReference type="Proteomes" id="UP000243459"/>
    </source>
</evidence>
<dbReference type="EMBL" id="KV863472">
    <property type="protein sequence ID" value="ONK55437.1"/>
    <property type="molecule type" value="Genomic_DNA"/>
</dbReference>